<evidence type="ECO:0000313" key="2">
    <source>
        <dbReference type="EMBL" id="DAD20698.1"/>
    </source>
</evidence>
<evidence type="ECO:0000313" key="3">
    <source>
        <dbReference type="Proteomes" id="UP000607653"/>
    </source>
</evidence>
<organism evidence="2 3">
    <name type="scientific">Nelumbo nucifera</name>
    <name type="common">Sacred lotus</name>
    <dbReference type="NCBI Taxonomy" id="4432"/>
    <lineage>
        <taxon>Eukaryota</taxon>
        <taxon>Viridiplantae</taxon>
        <taxon>Streptophyta</taxon>
        <taxon>Embryophyta</taxon>
        <taxon>Tracheophyta</taxon>
        <taxon>Spermatophyta</taxon>
        <taxon>Magnoliopsida</taxon>
        <taxon>Proteales</taxon>
        <taxon>Nelumbonaceae</taxon>
        <taxon>Nelumbo</taxon>
    </lineage>
</organism>
<dbReference type="EMBL" id="DUZY01000001">
    <property type="protein sequence ID" value="DAD20698.1"/>
    <property type="molecule type" value="Genomic_DNA"/>
</dbReference>
<sequence>MTASGGDEPSAPVPFCTPRWADKRRKRNERTMDS</sequence>
<protein>
    <submittedName>
        <fullName evidence="2">Uncharacterized protein</fullName>
    </submittedName>
</protein>
<reference evidence="2 3" key="1">
    <citation type="journal article" date="2020" name="Mol. Biol. Evol.">
        <title>Distinct Expression and Methylation Patterns for Genes with Different Fates following a Single Whole-Genome Duplication in Flowering Plants.</title>
        <authorList>
            <person name="Shi T."/>
            <person name="Rahmani R.S."/>
            <person name="Gugger P.F."/>
            <person name="Wang M."/>
            <person name="Li H."/>
            <person name="Zhang Y."/>
            <person name="Li Z."/>
            <person name="Wang Q."/>
            <person name="Van de Peer Y."/>
            <person name="Marchal K."/>
            <person name="Chen J."/>
        </authorList>
    </citation>
    <scope>NUCLEOTIDE SEQUENCE [LARGE SCALE GENOMIC DNA]</scope>
    <source>
        <tissue evidence="2">Leaf</tissue>
    </source>
</reference>
<feature type="region of interest" description="Disordered" evidence="1">
    <location>
        <begin position="1"/>
        <end position="34"/>
    </location>
</feature>
<accession>A0A822XTC6</accession>
<comment type="caution">
    <text evidence="2">The sequence shown here is derived from an EMBL/GenBank/DDBJ whole genome shotgun (WGS) entry which is preliminary data.</text>
</comment>
<keyword evidence="3" id="KW-1185">Reference proteome</keyword>
<evidence type="ECO:0000256" key="1">
    <source>
        <dbReference type="SAM" id="MobiDB-lite"/>
    </source>
</evidence>
<dbReference type="Proteomes" id="UP000607653">
    <property type="component" value="Unassembled WGS sequence"/>
</dbReference>
<name>A0A822XTC6_NELNU</name>
<proteinExistence type="predicted"/>
<gene>
    <name evidence="2" type="ORF">HUJ06_022161</name>
</gene>
<dbReference type="AlphaFoldDB" id="A0A822XTC6"/>